<dbReference type="EMBL" id="JACOPF010000001">
    <property type="protein sequence ID" value="MBC5687650.1"/>
    <property type="molecule type" value="Genomic_DNA"/>
</dbReference>
<evidence type="ECO:0000313" key="2">
    <source>
        <dbReference type="Proteomes" id="UP000652477"/>
    </source>
</evidence>
<reference evidence="1" key="1">
    <citation type="submission" date="2020-08" db="EMBL/GenBank/DDBJ databases">
        <title>Genome public.</title>
        <authorList>
            <person name="Liu C."/>
            <person name="Sun Q."/>
        </authorList>
    </citation>
    <scope>NUCLEOTIDE SEQUENCE</scope>
    <source>
        <strain evidence="1">NSJ-55</strain>
    </source>
</reference>
<gene>
    <name evidence="1" type="ORF">H8S37_01700</name>
</gene>
<accession>A0A923LG21</accession>
<dbReference type="AlphaFoldDB" id="A0A923LG21"/>
<dbReference type="Proteomes" id="UP000652477">
    <property type="component" value="Unassembled WGS sequence"/>
</dbReference>
<proteinExistence type="predicted"/>
<organism evidence="1 2">
    <name type="scientific">Mediterraneibacter hominis</name>
    <dbReference type="NCBI Taxonomy" id="2763054"/>
    <lineage>
        <taxon>Bacteria</taxon>
        <taxon>Bacillati</taxon>
        <taxon>Bacillota</taxon>
        <taxon>Clostridia</taxon>
        <taxon>Lachnospirales</taxon>
        <taxon>Lachnospiraceae</taxon>
        <taxon>Mediterraneibacter</taxon>
    </lineage>
</organism>
<name>A0A923LG21_9FIRM</name>
<protein>
    <submittedName>
        <fullName evidence="1">Uncharacterized protein</fullName>
    </submittedName>
</protein>
<sequence>MKYFGERKVFYSENHKNQKAFHIELMKKNKEILGEEVSIRRHYGFLIDSKEMKKNHFVKKGEYIEFDKTEVSVRQSEETIIFPAGRYLCSIVKVIGEKADFTILNTYLERHKIQTEYVIADEIGLQLFDYTAHEYFCEIKIYMQ</sequence>
<dbReference type="RefSeq" id="WP_186874325.1">
    <property type="nucleotide sequence ID" value="NZ_JACOPF010000001.1"/>
</dbReference>
<keyword evidence="2" id="KW-1185">Reference proteome</keyword>
<evidence type="ECO:0000313" key="1">
    <source>
        <dbReference type="EMBL" id="MBC5687650.1"/>
    </source>
</evidence>
<comment type="caution">
    <text evidence="1">The sequence shown here is derived from an EMBL/GenBank/DDBJ whole genome shotgun (WGS) entry which is preliminary data.</text>
</comment>